<gene>
    <name evidence="4" type="ORF">K435DRAFT_959148</name>
</gene>
<dbReference type="GO" id="GO:0002196">
    <property type="term" value="F:Ser-tRNA(Ala) deacylase activity"/>
    <property type="evidence" value="ECO:0007669"/>
    <property type="project" value="TreeGrafter"/>
</dbReference>
<name>A0A4S8MYR3_DENBC</name>
<dbReference type="EMBL" id="ML179035">
    <property type="protein sequence ID" value="THV08607.1"/>
    <property type="molecule type" value="Genomic_DNA"/>
</dbReference>
<dbReference type="InterPro" id="IPR051335">
    <property type="entry name" value="Alanyl-tRNA_Editing_Enzymes"/>
</dbReference>
<dbReference type="SUPFAM" id="SSF50447">
    <property type="entry name" value="Translation proteins"/>
    <property type="match status" value="1"/>
</dbReference>
<sequence>MAATAVLLHPTTPPDYHRIISPTLQIPSNPQVSIPVGILACQRDPLLRQINTTVVSCNVSQPAAAPSGKKTKKAVLTPTLPSDPILEVILHDTVIFPEGGGQPTDTGIITTEEGKVWSVVQAKRHGGQGVHYVQVKDGNLESAIQAFTPGSKVIASLDEAGYDRRYDHMSMHTSQHLLSALLETRLNLPTLSWSLTSYPQPCYVEIPRGMSPEEILSIQTEANRLVFEGRKVHIEVEELDRDKERPVEVLESGRAVGRGLPEDYTGGVKRVVIIDGVDKNPCCGTHLPSLHNLQVFLLPHTDALSRSSTTSARLYFLAGPRLIAHTISTHKHLVDTSTILSCGAPLVPERVSQVVEERKKAEKRVGDVETELAKYISRDLLSALSESSEAVFKKHIHRTDDSTNPLGFLSSIASALTAGVLPEMKPHVIILSSSSSVQTSAATTVVLVSGSDDKLVKAAGDALRARLGVKGGGKGQKWSGKFTGVWKESKESATVAGILKEINQ</sequence>
<evidence type="ECO:0000313" key="5">
    <source>
        <dbReference type="Proteomes" id="UP000297245"/>
    </source>
</evidence>
<keyword evidence="2" id="KW-0862">Zinc</keyword>
<keyword evidence="3" id="KW-0175">Coiled coil</keyword>
<dbReference type="Proteomes" id="UP000297245">
    <property type="component" value="Unassembled WGS sequence"/>
</dbReference>
<protein>
    <submittedName>
        <fullName evidence="4">ThrRS/AlaRS common domain-containing protein</fullName>
    </submittedName>
</protein>
<proteinExistence type="predicted"/>
<reference evidence="4 5" key="1">
    <citation type="journal article" date="2019" name="Nat. Ecol. Evol.">
        <title>Megaphylogeny resolves global patterns of mushroom evolution.</title>
        <authorList>
            <person name="Varga T."/>
            <person name="Krizsan K."/>
            <person name="Foldi C."/>
            <person name="Dima B."/>
            <person name="Sanchez-Garcia M."/>
            <person name="Sanchez-Ramirez S."/>
            <person name="Szollosi G.J."/>
            <person name="Szarkandi J.G."/>
            <person name="Papp V."/>
            <person name="Albert L."/>
            <person name="Andreopoulos W."/>
            <person name="Angelini C."/>
            <person name="Antonin V."/>
            <person name="Barry K.W."/>
            <person name="Bougher N.L."/>
            <person name="Buchanan P."/>
            <person name="Buyck B."/>
            <person name="Bense V."/>
            <person name="Catcheside P."/>
            <person name="Chovatia M."/>
            <person name="Cooper J."/>
            <person name="Damon W."/>
            <person name="Desjardin D."/>
            <person name="Finy P."/>
            <person name="Geml J."/>
            <person name="Haridas S."/>
            <person name="Hughes K."/>
            <person name="Justo A."/>
            <person name="Karasinski D."/>
            <person name="Kautmanova I."/>
            <person name="Kiss B."/>
            <person name="Kocsube S."/>
            <person name="Kotiranta H."/>
            <person name="LaButti K.M."/>
            <person name="Lechner B.E."/>
            <person name="Liimatainen K."/>
            <person name="Lipzen A."/>
            <person name="Lukacs Z."/>
            <person name="Mihaltcheva S."/>
            <person name="Morgado L.N."/>
            <person name="Niskanen T."/>
            <person name="Noordeloos M.E."/>
            <person name="Ohm R.A."/>
            <person name="Ortiz-Santana B."/>
            <person name="Ovrebo C."/>
            <person name="Racz N."/>
            <person name="Riley R."/>
            <person name="Savchenko A."/>
            <person name="Shiryaev A."/>
            <person name="Soop K."/>
            <person name="Spirin V."/>
            <person name="Szebenyi C."/>
            <person name="Tomsovsky M."/>
            <person name="Tulloss R.E."/>
            <person name="Uehling J."/>
            <person name="Grigoriev I.V."/>
            <person name="Vagvolgyi C."/>
            <person name="Papp T."/>
            <person name="Martin F.M."/>
            <person name="Miettinen O."/>
            <person name="Hibbett D.S."/>
            <person name="Nagy L.G."/>
        </authorList>
    </citation>
    <scope>NUCLEOTIDE SEQUENCE [LARGE SCALE GENOMIC DNA]</scope>
    <source>
        <strain evidence="4 5">CBS 962.96</strain>
    </source>
</reference>
<dbReference type="Gene3D" id="3.30.980.10">
    <property type="entry name" value="Threonyl-trna Synthetase, Chain A, domain 2"/>
    <property type="match status" value="1"/>
</dbReference>
<dbReference type="PANTHER" id="PTHR43462:SF1">
    <property type="entry name" value="ALANYL-TRNA EDITING PROTEIN AARSD1"/>
    <property type="match status" value="1"/>
</dbReference>
<keyword evidence="1" id="KW-0479">Metal-binding</keyword>
<keyword evidence="5" id="KW-1185">Reference proteome</keyword>
<dbReference type="AlphaFoldDB" id="A0A4S8MYR3"/>
<dbReference type="SUPFAM" id="SSF55186">
    <property type="entry name" value="ThrRS/AlaRS common domain"/>
    <property type="match status" value="1"/>
</dbReference>
<evidence type="ECO:0000256" key="3">
    <source>
        <dbReference type="SAM" id="Coils"/>
    </source>
</evidence>
<evidence type="ECO:0000313" key="4">
    <source>
        <dbReference type="EMBL" id="THV08607.1"/>
    </source>
</evidence>
<dbReference type="GO" id="GO:0000166">
    <property type="term" value="F:nucleotide binding"/>
    <property type="evidence" value="ECO:0007669"/>
    <property type="project" value="InterPro"/>
</dbReference>
<evidence type="ECO:0000256" key="2">
    <source>
        <dbReference type="ARBA" id="ARBA00022833"/>
    </source>
</evidence>
<dbReference type="PANTHER" id="PTHR43462">
    <property type="entry name" value="ALANYL-TRNA EDITING PROTEIN"/>
    <property type="match status" value="1"/>
</dbReference>
<dbReference type="InterPro" id="IPR009000">
    <property type="entry name" value="Transl_B-barrel_sf"/>
</dbReference>
<dbReference type="Gene3D" id="2.40.30.130">
    <property type="match status" value="1"/>
</dbReference>
<organism evidence="4 5">
    <name type="scientific">Dendrothele bispora (strain CBS 962.96)</name>
    <dbReference type="NCBI Taxonomy" id="1314807"/>
    <lineage>
        <taxon>Eukaryota</taxon>
        <taxon>Fungi</taxon>
        <taxon>Dikarya</taxon>
        <taxon>Basidiomycota</taxon>
        <taxon>Agaricomycotina</taxon>
        <taxon>Agaricomycetes</taxon>
        <taxon>Agaricomycetidae</taxon>
        <taxon>Agaricales</taxon>
        <taxon>Agaricales incertae sedis</taxon>
        <taxon>Dendrothele</taxon>
    </lineage>
</organism>
<dbReference type="InterPro" id="IPR018163">
    <property type="entry name" value="Thr/Ala-tRNA-synth_IIc_edit"/>
</dbReference>
<dbReference type="GO" id="GO:0046872">
    <property type="term" value="F:metal ion binding"/>
    <property type="evidence" value="ECO:0007669"/>
    <property type="project" value="UniProtKB-KW"/>
</dbReference>
<dbReference type="OrthoDB" id="288942at2759"/>
<evidence type="ECO:0000256" key="1">
    <source>
        <dbReference type="ARBA" id="ARBA00022723"/>
    </source>
</evidence>
<feature type="coiled-coil region" evidence="3">
    <location>
        <begin position="351"/>
        <end position="378"/>
    </location>
</feature>
<accession>A0A4S8MYR3</accession>